<dbReference type="GO" id="GO:0022857">
    <property type="term" value="F:transmembrane transporter activity"/>
    <property type="evidence" value="ECO:0007669"/>
    <property type="project" value="InterPro"/>
</dbReference>
<evidence type="ECO:0008006" key="11">
    <source>
        <dbReference type="Google" id="ProtNLM"/>
    </source>
</evidence>
<dbReference type="PANTHER" id="PTHR32196:SF21">
    <property type="entry name" value="ABC TRANSPORTER PERMEASE PROTEIN YPHD-RELATED"/>
    <property type="match status" value="1"/>
</dbReference>
<dbReference type="OrthoDB" id="9784538at2"/>
<feature type="transmembrane region" description="Helical" evidence="8">
    <location>
        <begin position="170"/>
        <end position="190"/>
    </location>
</feature>
<evidence type="ECO:0000256" key="5">
    <source>
        <dbReference type="ARBA" id="ARBA00022692"/>
    </source>
</evidence>
<dbReference type="InterPro" id="IPR001851">
    <property type="entry name" value="ABC_transp_permease"/>
</dbReference>
<dbReference type="GO" id="GO:0005886">
    <property type="term" value="C:plasma membrane"/>
    <property type="evidence" value="ECO:0007669"/>
    <property type="project" value="UniProtKB-SubCell"/>
</dbReference>
<feature type="transmembrane region" description="Helical" evidence="8">
    <location>
        <begin position="131"/>
        <end position="150"/>
    </location>
</feature>
<feature type="transmembrane region" description="Helical" evidence="8">
    <location>
        <begin position="301"/>
        <end position="318"/>
    </location>
</feature>
<evidence type="ECO:0000256" key="8">
    <source>
        <dbReference type="SAM" id="Phobius"/>
    </source>
</evidence>
<reference evidence="9 10" key="1">
    <citation type="submission" date="2017-03" db="EMBL/GenBank/DDBJ databases">
        <title>Draft Genome sequence of Marispirochaeta sp. strain JC444.</title>
        <authorList>
            <person name="Shivani Y."/>
            <person name="Subhash Y."/>
            <person name="Sasikala C."/>
            <person name="Ramana C."/>
        </authorList>
    </citation>
    <scope>NUCLEOTIDE SEQUENCE [LARGE SCALE GENOMIC DNA]</scope>
    <source>
        <strain evidence="9 10">JC444</strain>
    </source>
</reference>
<dbReference type="STRING" id="1963862.B4O97_06570"/>
<feature type="transmembrane region" description="Helical" evidence="8">
    <location>
        <begin position="102"/>
        <end position="124"/>
    </location>
</feature>
<dbReference type="EMBL" id="MWQY01000006">
    <property type="protein sequence ID" value="ORC36251.1"/>
    <property type="molecule type" value="Genomic_DNA"/>
</dbReference>
<dbReference type="PANTHER" id="PTHR32196">
    <property type="entry name" value="ABC TRANSPORTER PERMEASE PROTEIN YPHD-RELATED-RELATED"/>
    <property type="match status" value="1"/>
</dbReference>
<evidence type="ECO:0000313" key="10">
    <source>
        <dbReference type="Proteomes" id="UP000192343"/>
    </source>
</evidence>
<feature type="transmembrane region" description="Helical" evidence="8">
    <location>
        <begin position="253"/>
        <end position="271"/>
    </location>
</feature>
<evidence type="ECO:0000256" key="2">
    <source>
        <dbReference type="ARBA" id="ARBA00022448"/>
    </source>
</evidence>
<keyword evidence="6 8" id="KW-1133">Transmembrane helix</keyword>
<evidence type="ECO:0000256" key="3">
    <source>
        <dbReference type="ARBA" id="ARBA00022475"/>
    </source>
</evidence>
<dbReference type="Proteomes" id="UP000192343">
    <property type="component" value="Unassembled WGS sequence"/>
</dbReference>
<keyword evidence="7 8" id="KW-0472">Membrane</keyword>
<dbReference type="AlphaFoldDB" id="A0A1Y1RZN0"/>
<keyword evidence="2" id="KW-0813">Transport</keyword>
<evidence type="ECO:0000313" key="9">
    <source>
        <dbReference type="EMBL" id="ORC36251.1"/>
    </source>
</evidence>
<evidence type="ECO:0000256" key="7">
    <source>
        <dbReference type="ARBA" id="ARBA00023136"/>
    </source>
</evidence>
<keyword evidence="3" id="KW-1003">Cell membrane</keyword>
<feature type="transmembrane region" description="Helical" evidence="8">
    <location>
        <begin position="47"/>
        <end position="69"/>
    </location>
</feature>
<organism evidence="9 10">
    <name type="scientific">Marispirochaeta aestuarii</name>
    <dbReference type="NCBI Taxonomy" id="1963862"/>
    <lineage>
        <taxon>Bacteria</taxon>
        <taxon>Pseudomonadati</taxon>
        <taxon>Spirochaetota</taxon>
        <taxon>Spirochaetia</taxon>
        <taxon>Spirochaetales</taxon>
        <taxon>Spirochaetaceae</taxon>
        <taxon>Marispirochaeta</taxon>
    </lineage>
</organism>
<keyword evidence="5 8" id="KW-0812">Transmembrane</keyword>
<proteinExistence type="predicted"/>
<keyword evidence="4" id="KW-0997">Cell inner membrane</keyword>
<evidence type="ECO:0000256" key="4">
    <source>
        <dbReference type="ARBA" id="ARBA00022519"/>
    </source>
</evidence>
<sequence>MSDTAVNNRTPGELFKSFISIRWAWSYTGVVIVFLMVAMVSRSPFQTLAASISFASFFVLVGLGQMLVITNGPGNIDLSIPYTIALAGSFAMKVMGGMDSGIFMGILAGIAAGSAVGAFNFILIRFALIPPMIATLASSFIVRTLAIVFFRGMLIKPPRGLETFVNIKILQVPILFLLVVLLSFAVHLLLSRTAYGRGIQAIGQNTKAAWLAGVKVNYRKLITYTLSGMFAGITGVLLAAFSGGATLGMGDEYLLNSIAVVVLGGTSIAGGDSNVQGIIGASVLLYLIVNLLNIIGFGASLRYIVTGVVIVGIILAAGHGKGRK</sequence>
<dbReference type="RefSeq" id="WP_083049384.1">
    <property type="nucleotide sequence ID" value="NZ_MWQY01000006.1"/>
</dbReference>
<feature type="transmembrane region" description="Helical" evidence="8">
    <location>
        <begin position="278"/>
        <end position="295"/>
    </location>
</feature>
<protein>
    <recommendedName>
        <fullName evidence="11">ABC transporter permease</fullName>
    </recommendedName>
</protein>
<gene>
    <name evidence="9" type="ORF">B4O97_06570</name>
</gene>
<comment type="subcellular location">
    <subcellularLocation>
        <location evidence="1">Cell membrane</location>
        <topology evidence="1">Multi-pass membrane protein</topology>
    </subcellularLocation>
</comment>
<accession>A0A1Y1RZN0</accession>
<comment type="caution">
    <text evidence="9">The sequence shown here is derived from an EMBL/GenBank/DDBJ whole genome shotgun (WGS) entry which is preliminary data.</text>
</comment>
<feature type="transmembrane region" description="Helical" evidence="8">
    <location>
        <begin position="221"/>
        <end position="241"/>
    </location>
</feature>
<keyword evidence="10" id="KW-1185">Reference proteome</keyword>
<evidence type="ECO:0000256" key="1">
    <source>
        <dbReference type="ARBA" id="ARBA00004651"/>
    </source>
</evidence>
<dbReference type="Pfam" id="PF02653">
    <property type="entry name" value="BPD_transp_2"/>
    <property type="match status" value="1"/>
</dbReference>
<name>A0A1Y1RZN0_9SPIO</name>
<evidence type="ECO:0000256" key="6">
    <source>
        <dbReference type="ARBA" id="ARBA00022989"/>
    </source>
</evidence>
<dbReference type="CDD" id="cd06579">
    <property type="entry name" value="TM_PBP1_transp_AraH_like"/>
    <property type="match status" value="1"/>
</dbReference>
<feature type="transmembrane region" description="Helical" evidence="8">
    <location>
        <begin position="20"/>
        <end position="40"/>
    </location>
</feature>